<comment type="caution">
    <text evidence="2">The sequence shown here is derived from an EMBL/GenBank/DDBJ whole genome shotgun (WGS) entry which is preliminary data.</text>
</comment>
<gene>
    <name evidence="2" type="ORF">JN11_03202</name>
</gene>
<feature type="signal peptide" evidence="1">
    <location>
        <begin position="1"/>
        <end position="23"/>
    </location>
</feature>
<dbReference type="EMBL" id="VLLI01000009">
    <property type="protein sequence ID" value="TWI98123.1"/>
    <property type="molecule type" value="Genomic_DNA"/>
</dbReference>
<evidence type="ECO:0000313" key="3">
    <source>
        <dbReference type="Proteomes" id="UP000317010"/>
    </source>
</evidence>
<evidence type="ECO:0000256" key="1">
    <source>
        <dbReference type="SAM" id="SignalP"/>
    </source>
</evidence>
<name>A0A562TXD5_9SPHI</name>
<keyword evidence="3" id="KW-1185">Reference proteome</keyword>
<sequence>MNIKFFNVALGISLTATIFSASAQKIYKQGVISYSTEMRGQPADVKQYFSADSSATVVTVGPANVKILTDAKHDYLAVLIDVPVASIKKAGIATPAELEEGMAALPTFTYTPTTEAKQISGFNCKKVVAKDNKSGKTYDIWITNDISVPTTAIPFYYTAIGGFPVQYTAFQQGQETSITISKVTDDSAPAGTYGISKDYEKGSLADLNPGG</sequence>
<evidence type="ECO:0008006" key="4">
    <source>
        <dbReference type="Google" id="ProtNLM"/>
    </source>
</evidence>
<accession>A0A562TXD5</accession>
<dbReference type="OrthoDB" id="1467107at2"/>
<protein>
    <recommendedName>
        <fullName evidence="4">GLPGLI family protein</fullName>
    </recommendedName>
</protein>
<proteinExistence type="predicted"/>
<evidence type="ECO:0000313" key="2">
    <source>
        <dbReference type="EMBL" id="TWI98123.1"/>
    </source>
</evidence>
<dbReference type="Proteomes" id="UP000317010">
    <property type="component" value="Unassembled WGS sequence"/>
</dbReference>
<keyword evidence="1" id="KW-0732">Signal</keyword>
<reference evidence="2 3" key="1">
    <citation type="submission" date="2019-07" db="EMBL/GenBank/DDBJ databases">
        <title>Genomic Encyclopedia of Archaeal and Bacterial Type Strains, Phase II (KMG-II): from individual species to whole genera.</title>
        <authorList>
            <person name="Goeker M."/>
        </authorList>
    </citation>
    <scope>NUCLEOTIDE SEQUENCE [LARGE SCALE GENOMIC DNA]</scope>
    <source>
        <strain evidence="2 3">ATCC BAA-1854</strain>
    </source>
</reference>
<dbReference type="RefSeq" id="WP_144914086.1">
    <property type="nucleotide sequence ID" value="NZ_VLLI01000009.1"/>
</dbReference>
<feature type="chain" id="PRO_5022125432" description="GLPGLI family protein" evidence="1">
    <location>
        <begin position="24"/>
        <end position="211"/>
    </location>
</feature>
<organism evidence="2 3">
    <name type="scientific">Mucilaginibacter frigoritolerans</name>
    <dbReference type="NCBI Taxonomy" id="652788"/>
    <lineage>
        <taxon>Bacteria</taxon>
        <taxon>Pseudomonadati</taxon>
        <taxon>Bacteroidota</taxon>
        <taxon>Sphingobacteriia</taxon>
        <taxon>Sphingobacteriales</taxon>
        <taxon>Sphingobacteriaceae</taxon>
        <taxon>Mucilaginibacter</taxon>
    </lineage>
</organism>
<dbReference type="AlphaFoldDB" id="A0A562TXD5"/>